<reference evidence="3 4" key="1">
    <citation type="submission" date="2014-03" db="EMBL/GenBank/DDBJ databases">
        <authorList>
            <person name="Yoder B.A."/>
            <person name="Colicchio M.A."/>
            <person name="Schafer C.E."/>
            <person name="Abrahim M.R."/>
            <person name="Adkins N.L."/>
            <person name="Burke K.A."/>
            <person name="Churilla B.M."/>
            <person name="Cohen K.L."/>
            <person name="Fasoranti T.O."/>
            <person name="Genkil J.S."/>
            <person name="Kramer Z.J."/>
            <person name="Prout A.K."/>
            <person name="Schwarz A.G."/>
            <person name="Tish M."/>
            <person name="Vispute N."/>
            <person name="Wilkes K.E."/>
            <person name="Williams C.R."/>
            <person name="Xiao X."/>
            <person name="Yu V.J."/>
            <person name="Lapin J.S."/>
            <person name="Ott C.T."/>
            <person name="Walburn T.D."/>
            <person name="Bradley K.W."/>
            <person name="Clarke D.Q."/>
            <person name="Lewis M.F."/>
            <person name="Barker L.P."/>
            <person name="Bailey C."/>
            <person name="Asai D.J."/>
            <person name="Bowman C.A."/>
            <person name="Russell D.A."/>
            <person name="Pope W.H."/>
            <person name="Jacobs-Sera D."/>
            <person name="Hendrix R.W."/>
            <person name="Hatfull G.F."/>
        </authorList>
    </citation>
    <scope>NUCLEOTIDE SEQUENCE [LARGE SCALE GENOMIC DNA]</scope>
</reference>
<dbReference type="Proteomes" id="UP000027491">
    <property type="component" value="Segment"/>
</dbReference>
<dbReference type="GeneID" id="23679527"/>
<organism evidence="3 4">
    <name type="scientific">Mycobacterium phage Gaia</name>
    <dbReference type="NCBI Taxonomy" id="1486472"/>
    <lineage>
        <taxon>Viruses</taxon>
        <taxon>Duplodnaviria</taxon>
        <taxon>Heunggongvirae</taxon>
        <taxon>Uroviricota</taxon>
        <taxon>Caudoviricetes</taxon>
        <taxon>Gaiavirus</taxon>
        <taxon>Gaiavirus gaia</taxon>
    </lineage>
</organism>
<evidence type="ECO:0000313" key="4">
    <source>
        <dbReference type="Proteomes" id="UP000027491"/>
    </source>
</evidence>
<name>A0A068F4H6_9CAUD</name>
<dbReference type="InterPro" id="IPR049304">
    <property type="entry name" value="Gly_rich_dom"/>
</dbReference>
<evidence type="ECO:0000313" key="3">
    <source>
        <dbReference type="EMBL" id="AID58841.1"/>
    </source>
</evidence>
<evidence type="ECO:0000256" key="1">
    <source>
        <dbReference type="SAM" id="MobiDB-lite"/>
    </source>
</evidence>
<feature type="compositionally biased region" description="Gly residues" evidence="1">
    <location>
        <begin position="773"/>
        <end position="795"/>
    </location>
</feature>
<dbReference type="KEGG" id="vg:23679527"/>
<feature type="compositionally biased region" description="Pro residues" evidence="1">
    <location>
        <begin position="820"/>
        <end position="832"/>
    </location>
</feature>
<accession>A0A068F4H6</accession>
<dbReference type="RefSeq" id="YP_009124764.1">
    <property type="nucleotide sequence ID" value="NC_026590.1"/>
</dbReference>
<feature type="compositionally biased region" description="Gly residues" evidence="1">
    <location>
        <begin position="803"/>
        <end position="812"/>
    </location>
</feature>
<proteinExistence type="predicted"/>
<dbReference type="OrthoDB" id="530at10239"/>
<feature type="region of interest" description="Disordered" evidence="1">
    <location>
        <begin position="581"/>
        <end position="606"/>
    </location>
</feature>
<keyword evidence="4" id="KW-1185">Reference proteome</keyword>
<evidence type="ECO:0000259" key="2">
    <source>
        <dbReference type="Pfam" id="PF21722"/>
    </source>
</evidence>
<dbReference type="Gene3D" id="2.60.120.260">
    <property type="entry name" value="Galactose-binding domain-like"/>
    <property type="match status" value="1"/>
</dbReference>
<feature type="domain" description="Glycine-rich" evidence="2">
    <location>
        <begin position="645"/>
        <end position="814"/>
    </location>
</feature>
<dbReference type="Pfam" id="PF21722">
    <property type="entry name" value="Gly_rich_2"/>
    <property type="match status" value="1"/>
</dbReference>
<feature type="region of interest" description="Disordered" evidence="1">
    <location>
        <begin position="773"/>
        <end position="834"/>
    </location>
</feature>
<dbReference type="EMBL" id="KJ567043">
    <property type="protein sequence ID" value="AID58841.1"/>
    <property type="molecule type" value="Genomic_DNA"/>
</dbReference>
<gene>
    <name evidence="3" type="primary">21</name>
    <name evidence="3" type="ORF">PBI_GAIA_21</name>
</gene>
<protein>
    <submittedName>
        <fullName evidence="3">Minor tail protein</fullName>
    </submittedName>
</protein>
<sequence>MPRAFDRHTPIADYDPTNVLEFDASSFVAQLGDVWKLIWATLTEGIDNSFKALLRALLGGFPDDIEISFDDLIAQLAAWVSNIDDILGHVPLIGDLIEAITGREDGDLNDLGTWFLNLRNFLANINFGDPNFNLLDAAAQFVSLLLAPLRNVLPQLLTFLPIGAITNRTPNLLAAPKFSAGSIDSGSEWVIDPSKSHSSDGTGAVRVLANSKLHALRSNVIGVGGGQKVDVSIYVTYQGYEGSGAPIRLEVVPYINDVEQAPVPVAAHTPQSQNAGWTLLSGRYTVPEGVTSMQLRLVVDTSATEGTVWFDDAEVKQTGTILQEWVDGLPDVLQTLLTRVQVTIDTVVNALRGGIETTLNTFEDLFDALKNINPANIIGMLGPGNLIETIEGIVNNIVGGLVGVVGGGAGLADLFNILREISSRASRGDFAWIIQGIRTNKPAAGGLGPSERSNMNLSEITGWVSATQSSSLIAWDYIEESMPIGAISWMGKGVSGITEFYVHVWKMDTSTGVPERIHSSENILSVIADAGSADPDAGAYLQYELPQEEVIPAEASDLLGYEFVPVGGTHEIRGRVDSFPLHPTAPISKRASTRDNTTNPSNPPLTIPRNNIVWSDNVPWVGIAVDTGVLGDQHDPEKIYLGTTTTTIPVARWVNYIDPVALGAGGGGHQGIALGINGSPGQPGQFNATTWVRGEDFDDNAVITFTPGTGGTGGMGGGAPGGDTVITIETPDGPTRSITATGGAAGTSTGFLSSPVGRGPSEFTFNEQEYVGGGDQKVMGGKGTSPGGGGNGGRGSLAAFQPGGNGGPGGGWLYLRPDALPDPDPDLTPPTAPTSVELVESTFSSLTITWSGATDE</sequence>